<dbReference type="Proteomes" id="UP001153269">
    <property type="component" value="Unassembled WGS sequence"/>
</dbReference>
<gene>
    <name evidence="1" type="ORF">PLEPLA_LOCUS11093</name>
</gene>
<dbReference type="EMBL" id="CADEAL010000639">
    <property type="protein sequence ID" value="CAB1423175.1"/>
    <property type="molecule type" value="Genomic_DNA"/>
</dbReference>
<keyword evidence="2" id="KW-1185">Reference proteome</keyword>
<evidence type="ECO:0000313" key="2">
    <source>
        <dbReference type="Proteomes" id="UP001153269"/>
    </source>
</evidence>
<proteinExistence type="predicted"/>
<name>A0A9N7U290_PLEPL</name>
<protein>
    <submittedName>
        <fullName evidence="1">Uncharacterized protein</fullName>
    </submittedName>
</protein>
<dbReference type="AlphaFoldDB" id="A0A9N7U290"/>
<organism evidence="1 2">
    <name type="scientific">Pleuronectes platessa</name>
    <name type="common">European plaice</name>
    <dbReference type="NCBI Taxonomy" id="8262"/>
    <lineage>
        <taxon>Eukaryota</taxon>
        <taxon>Metazoa</taxon>
        <taxon>Chordata</taxon>
        <taxon>Craniata</taxon>
        <taxon>Vertebrata</taxon>
        <taxon>Euteleostomi</taxon>
        <taxon>Actinopterygii</taxon>
        <taxon>Neopterygii</taxon>
        <taxon>Teleostei</taxon>
        <taxon>Neoteleostei</taxon>
        <taxon>Acanthomorphata</taxon>
        <taxon>Carangaria</taxon>
        <taxon>Pleuronectiformes</taxon>
        <taxon>Pleuronectoidei</taxon>
        <taxon>Pleuronectidae</taxon>
        <taxon>Pleuronectes</taxon>
    </lineage>
</organism>
<sequence length="108" mass="11512">MKCLRAGGCLHLDKPPCSRRFLNVTLKQSAAEEQILNDGAELHLLKQKMNLLCFSVTDKDHTNKKGGGGGGIFVGSLSNGFPLPPSGSSRPVSVIRMHGESECCAGFI</sequence>
<accession>A0A9N7U290</accession>
<reference evidence="1" key="1">
    <citation type="submission" date="2020-03" db="EMBL/GenBank/DDBJ databases">
        <authorList>
            <person name="Weist P."/>
        </authorList>
    </citation>
    <scope>NUCLEOTIDE SEQUENCE</scope>
</reference>
<comment type="caution">
    <text evidence="1">The sequence shown here is derived from an EMBL/GenBank/DDBJ whole genome shotgun (WGS) entry which is preliminary data.</text>
</comment>
<evidence type="ECO:0000313" key="1">
    <source>
        <dbReference type="EMBL" id="CAB1423175.1"/>
    </source>
</evidence>